<protein>
    <recommendedName>
        <fullName evidence="3">Clu domain-containing protein</fullName>
    </recommendedName>
</protein>
<dbReference type="SMR" id="A2FXE5"/>
<dbReference type="STRING" id="5722.A2FXE5"/>
<dbReference type="OMA" id="CHCFTDL"/>
<dbReference type="eggNOG" id="KOG1839">
    <property type="taxonomic scope" value="Eukaryota"/>
</dbReference>
<evidence type="ECO:0000256" key="2">
    <source>
        <dbReference type="SAM" id="MobiDB-lite"/>
    </source>
</evidence>
<dbReference type="AlphaFoldDB" id="A2FXE5"/>
<dbReference type="OrthoDB" id="1414216at2759"/>
<evidence type="ECO:0000259" key="3">
    <source>
        <dbReference type="PROSITE" id="PS51823"/>
    </source>
</evidence>
<dbReference type="InterPro" id="IPR033646">
    <property type="entry name" value="CLU-central"/>
</dbReference>
<sequence length="1002" mass="113440">MTESKPIPTNITIKSEGIDPYKFMIADLNPVILAESIQNDPALCWFTNCSIATKSGVVTTNSNLKIDLENDILNATLIVNNFSELDALNHAQQFARIVFSLTTSRNCSDCRQSVIGWLLQNYSKDYKNLPLPGEISGIYPSRYLTPLTKELIKTFDLAPNQPTIAERLEGIHLKFALTTAEGKEYIINASQTGFYVEKDKIFKSLHLLVISLSRTFRDHYISVSKRWCELFPLERHGFHNFIDGHKIYNNSNETDSDHNILLRLFDQEDGSILGNIDDIIDSLPNDNFHDVYVGKVEQAFIKNTINGIINIKRGLIPPMNDLGSYSYHDLFIAPLYALAPLYENKGGADAAHRTFSHNIDTYPLIKALSNGYKVSKTMIVDYFNERWVVQCLVPGLLYRKAQVVQGYDIEDHSIYRFSDEFDGFFKELAEKIGVAPSSVKSANDRKIYTCSDCSGIIGSDGNKYIADFHVATPRDYNFPDPVKDHGKIIKREAVSQFEEFKTLQKNDEELVKLGGDREKMYRGTGEELNKRKAAILDKIERILFDVNALTVDSNAKEVPQNIIELASFLKTHLIPLFIEDFVQTNGFVSNGTSIVNEMHRRGINARYLGEVAKHVKNTIFEKQKIEKEKTEKGTSSPKSDTENSEETQEIQTNSDEIDLLKASLIIIEAEMIIRSIKYLHRHESTDIQTLITTINRITNTAGTEENVAAIREKIKQICLEKYNYELNDFPASAKNLILSGVLSSFSVKVVPRASVDKLCFDHVVDVEPLIKFSFSKSAVAERMVNIGTSLYTAGDLSSSLNIFQTIAKDSKDIFDKTMATTLFYIALIKMQTKEYQASFDMITKSLIISEHYYDQFDPEIIIRYSILRELASMLGMKTLSYVLAVRVLSLVELFYPFHPSCINASLIASDLAAQIDPKVSQTILQKAIENFDKFCVNKKNLSYLHARMAMIYINSSNVPYALSEIKIANELDPENEKHKQLLVGIEELAQNMPQQSNKNNRK</sequence>
<evidence type="ECO:0000313" key="5">
    <source>
        <dbReference type="Proteomes" id="UP000001542"/>
    </source>
</evidence>
<dbReference type="Pfam" id="PF13236">
    <property type="entry name" value="CLU"/>
    <property type="match status" value="1"/>
</dbReference>
<feature type="domain" description="Clu" evidence="3">
    <location>
        <begin position="243"/>
        <end position="479"/>
    </location>
</feature>
<proteinExistence type="predicted"/>
<evidence type="ECO:0000313" key="4">
    <source>
        <dbReference type="EMBL" id="EAX90427.1"/>
    </source>
</evidence>
<name>A2FXE5_TRIV3</name>
<dbReference type="GO" id="GO:0005737">
    <property type="term" value="C:cytoplasm"/>
    <property type="evidence" value="ECO:0000318"/>
    <property type="project" value="GO_Central"/>
</dbReference>
<keyword evidence="1" id="KW-0963">Cytoplasm</keyword>
<dbReference type="FunCoup" id="A2FXE5">
    <property type="interactions" value="511"/>
</dbReference>
<dbReference type="RefSeq" id="XP_001303357.1">
    <property type="nucleotide sequence ID" value="XM_001303356.1"/>
</dbReference>
<dbReference type="KEGG" id="tva:4748112"/>
<dbReference type="InterPro" id="IPR025697">
    <property type="entry name" value="CLU_dom"/>
</dbReference>
<dbReference type="VEuPathDB" id="TrichDB:TVAG_221470"/>
<gene>
    <name evidence="4" type="ORF">TVAG_221470</name>
</gene>
<dbReference type="EMBL" id="DS114109">
    <property type="protein sequence ID" value="EAX90427.1"/>
    <property type="molecule type" value="Genomic_DNA"/>
</dbReference>
<reference evidence="4" key="2">
    <citation type="journal article" date="2007" name="Science">
        <title>Draft genome sequence of the sexually transmitted pathogen Trichomonas vaginalis.</title>
        <authorList>
            <person name="Carlton J.M."/>
            <person name="Hirt R.P."/>
            <person name="Silva J.C."/>
            <person name="Delcher A.L."/>
            <person name="Schatz M."/>
            <person name="Zhao Q."/>
            <person name="Wortman J.R."/>
            <person name="Bidwell S.L."/>
            <person name="Alsmark U.C.M."/>
            <person name="Besteiro S."/>
            <person name="Sicheritz-Ponten T."/>
            <person name="Noel C.J."/>
            <person name="Dacks J.B."/>
            <person name="Foster P.G."/>
            <person name="Simillion C."/>
            <person name="Van de Peer Y."/>
            <person name="Miranda-Saavedra D."/>
            <person name="Barton G.J."/>
            <person name="Westrop G.D."/>
            <person name="Mueller S."/>
            <person name="Dessi D."/>
            <person name="Fiori P.L."/>
            <person name="Ren Q."/>
            <person name="Paulsen I."/>
            <person name="Zhang H."/>
            <person name="Bastida-Corcuera F.D."/>
            <person name="Simoes-Barbosa A."/>
            <person name="Brown M.T."/>
            <person name="Hayes R.D."/>
            <person name="Mukherjee M."/>
            <person name="Okumura C.Y."/>
            <person name="Schneider R."/>
            <person name="Smith A.J."/>
            <person name="Vanacova S."/>
            <person name="Villalvazo M."/>
            <person name="Haas B.J."/>
            <person name="Pertea M."/>
            <person name="Feldblyum T.V."/>
            <person name="Utterback T.R."/>
            <person name="Shu C.L."/>
            <person name="Osoegawa K."/>
            <person name="de Jong P.J."/>
            <person name="Hrdy I."/>
            <person name="Horvathova L."/>
            <person name="Zubacova Z."/>
            <person name="Dolezal P."/>
            <person name="Malik S.B."/>
            <person name="Logsdon J.M. Jr."/>
            <person name="Henze K."/>
            <person name="Gupta A."/>
            <person name="Wang C.C."/>
            <person name="Dunne R.L."/>
            <person name="Upcroft J.A."/>
            <person name="Upcroft P."/>
            <person name="White O."/>
            <person name="Salzberg S.L."/>
            <person name="Tang P."/>
            <person name="Chiu C.-H."/>
            <person name="Lee Y.-S."/>
            <person name="Embley T.M."/>
            <person name="Coombs G.H."/>
            <person name="Mottram J.C."/>
            <person name="Tachezy J."/>
            <person name="Fraser-Liggett C.M."/>
            <person name="Johnson P.J."/>
        </authorList>
    </citation>
    <scope>NUCLEOTIDE SEQUENCE [LARGE SCALE GENOMIC DNA]</scope>
    <source>
        <strain evidence="4">G3</strain>
    </source>
</reference>
<dbReference type="Proteomes" id="UP000001542">
    <property type="component" value="Unassembled WGS sequence"/>
</dbReference>
<dbReference type="SUPFAM" id="SSF48452">
    <property type="entry name" value="TPR-like"/>
    <property type="match status" value="1"/>
</dbReference>
<dbReference type="InParanoid" id="A2FXE5"/>
<dbReference type="PANTHER" id="PTHR12601">
    <property type="entry name" value="EUKARYOTIC TRANSLATION INITIATION FACTOR 3 SUBUNIT EIF-3"/>
    <property type="match status" value="1"/>
</dbReference>
<dbReference type="InterPro" id="IPR011990">
    <property type="entry name" value="TPR-like_helical_dom_sf"/>
</dbReference>
<organism evidence="4 5">
    <name type="scientific">Trichomonas vaginalis (strain ATCC PRA-98 / G3)</name>
    <dbReference type="NCBI Taxonomy" id="412133"/>
    <lineage>
        <taxon>Eukaryota</taxon>
        <taxon>Metamonada</taxon>
        <taxon>Parabasalia</taxon>
        <taxon>Trichomonadida</taxon>
        <taxon>Trichomonadidae</taxon>
        <taxon>Trichomonas</taxon>
    </lineage>
</organism>
<evidence type="ECO:0000256" key="1">
    <source>
        <dbReference type="ARBA" id="ARBA00022490"/>
    </source>
</evidence>
<dbReference type="PROSITE" id="PS51823">
    <property type="entry name" value="CLU"/>
    <property type="match status" value="1"/>
</dbReference>
<dbReference type="Gene3D" id="1.25.40.10">
    <property type="entry name" value="Tetratricopeptide repeat domain"/>
    <property type="match status" value="1"/>
</dbReference>
<dbReference type="PANTHER" id="PTHR12601:SF6">
    <property type="entry name" value="CLUSTERED MITOCHONDRIA PROTEIN HOMOLOG"/>
    <property type="match status" value="1"/>
</dbReference>
<keyword evidence="5" id="KW-1185">Reference proteome</keyword>
<reference evidence="4" key="1">
    <citation type="submission" date="2006-10" db="EMBL/GenBank/DDBJ databases">
        <authorList>
            <person name="Amadeo P."/>
            <person name="Zhao Q."/>
            <person name="Wortman J."/>
            <person name="Fraser-Liggett C."/>
            <person name="Carlton J."/>
        </authorList>
    </citation>
    <scope>NUCLEOTIDE SEQUENCE</scope>
    <source>
        <strain evidence="4">G3</strain>
    </source>
</reference>
<feature type="region of interest" description="Disordered" evidence="2">
    <location>
        <begin position="623"/>
        <end position="652"/>
    </location>
</feature>
<feature type="compositionally biased region" description="Basic and acidic residues" evidence="2">
    <location>
        <begin position="623"/>
        <end position="632"/>
    </location>
</feature>
<dbReference type="InterPro" id="IPR027523">
    <property type="entry name" value="CLU_prot"/>
</dbReference>
<accession>A2FXE5</accession>
<dbReference type="Pfam" id="PF12807">
    <property type="entry name" value="eIF3_p135"/>
    <property type="match status" value="1"/>
</dbReference>
<dbReference type="VEuPathDB" id="TrichDB:TVAGG3_0897150"/>